<comment type="caution">
    <text evidence="1">The sequence shown here is derived from an EMBL/GenBank/DDBJ whole genome shotgun (WGS) entry which is preliminary data.</text>
</comment>
<proteinExistence type="predicted"/>
<reference evidence="1 2" key="1">
    <citation type="submission" date="2016-02" db="EMBL/GenBank/DDBJ databases">
        <title>Secondary metabolites in Legionella.</title>
        <authorList>
            <person name="Tobias N.J."/>
            <person name="Bode H.B."/>
        </authorList>
    </citation>
    <scope>NUCLEOTIDE SEQUENCE [LARGE SCALE GENOMIC DNA]</scope>
    <source>
        <strain evidence="1 2">DSM 19216</strain>
    </source>
</reference>
<dbReference type="Proteomes" id="UP000095229">
    <property type="component" value="Unassembled WGS sequence"/>
</dbReference>
<name>A0A1E5JKN8_9GAMM</name>
<keyword evidence="2" id="KW-1185">Reference proteome</keyword>
<dbReference type="PATRIC" id="fig|45071.7.peg.4181"/>
<evidence type="ECO:0000313" key="2">
    <source>
        <dbReference type="Proteomes" id="UP000095229"/>
    </source>
</evidence>
<sequence length="62" mass="7241">MKRKYSVLNRRNNTQDEKIITATKKLRLFDFKGNSERKSALDKSEDNGKLKLVCTMDKSGYQ</sequence>
<evidence type="ECO:0000313" key="1">
    <source>
        <dbReference type="EMBL" id="OEH45117.1"/>
    </source>
</evidence>
<accession>A0A1E5JKN8</accession>
<dbReference type="AlphaFoldDB" id="A0A1E5JKN8"/>
<dbReference type="EMBL" id="LSOG01000108">
    <property type="protein sequence ID" value="OEH45117.1"/>
    <property type="molecule type" value="Genomic_DNA"/>
</dbReference>
<gene>
    <name evidence="1" type="ORF">lpari_03887</name>
</gene>
<dbReference type="RefSeq" id="WP_069683620.1">
    <property type="nucleotide sequence ID" value="NZ_LSOG01000108.1"/>
</dbReference>
<organism evidence="1 2">
    <name type="scientific">Legionella parisiensis</name>
    <dbReference type="NCBI Taxonomy" id="45071"/>
    <lineage>
        <taxon>Bacteria</taxon>
        <taxon>Pseudomonadati</taxon>
        <taxon>Pseudomonadota</taxon>
        <taxon>Gammaproteobacteria</taxon>
        <taxon>Legionellales</taxon>
        <taxon>Legionellaceae</taxon>
        <taxon>Legionella</taxon>
    </lineage>
</organism>
<protein>
    <submittedName>
        <fullName evidence="1">Uncharacterized protein</fullName>
    </submittedName>
</protein>